<dbReference type="PANTHER" id="PTHR43333">
    <property type="entry name" value="2-HACID_DH_C DOMAIN-CONTAINING PROTEIN"/>
    <property type="match status" value="1"/>
</dbReference>
<name>A0A5S4GPV8_9ACTN</name>
<dbReference type="InterPro" id="IPR029753">
    <property type="entry name" value="D-isomer_DH_CS"/>
</dbReference>
<evidence type="ECO:0000313" key="5">
    <source>
        <dbReference type="Proteomes" id="UP000306628"/>
    </source>
</evidence>
<protein>
    <submittedName>
        <fullName evidence="4">Hydroxyacid dehydrogenase</fullName>
    </submittedName>
</protein>
<dbReference type="InterPro" id="IPR006140">
    <property type="entry name" value="D-isomer_DH_NAD-bd"/>
</dbReference>
<dbReference type="AlphaFoldDB" id="A0A5S4GPV8"/>
<dbReference type="PROSITE" id="PS00671">
    <property type="entry name" value="D_2_HYDROXYACID_DH_3"/>
    <property type="match status" value="1"/>
</dbReference>
<keyword evidence="1" id="KW-0560">Oxidoreductase</keyword>
<proteinExistence type="predicted"/>
<reference evidence="4 5" key="1">
    <citation type="submission" date="2019-05" db="EMBL/GenBank/DDBJ databases">
        <title>Draft genome sequence of Nonomuraea zeae DSM 100528.</title>
        <authorList>
            <person name="Saricaoglu S."/>
            <person name="Isik K."/>
        </authorList>
    </citation>
    <scope>NUCLEOTIDE SEQUENCE [LARGE SCALE GENOMIC DNA]</scope>
    <source>
        <strain evidence="4 5">DSM 100528</strain>
    </source>
</reference>
<sequence length="311" mass="32488">MTVAVHVGPEPVPALIDAVRRAGGDVVPLERAEAIVYYGSDDPAELRAMLHDRIRWVQLPHAGVERWADAGVFTAADPGSAPGSAGPVFTAAAGSYGAPVAEHALALMLAAARGLHRLARATEWGPNRSRELAGSTVAIVGCGGIGRALIRMLEPFGCTIVAVTDSGAAPGATTVLPRARYRDALPEADYVVIAAPATPETRGMFGAKELGLMRTDAWLVNVARGGLVVTGDLVEALRAGRIGGAALDVTDPEPLPAGHPLWQMDNVLITPHSANPRPAYWRGLAERVTANVRRFEEGAPLEGVISSTQGF</sequence>
<dbReference type="Proteomes" id="UP000306628">
    <property type="component" value="Unassembled WGS sequence"/>
</dbReference>
<dbReference type="PANTHER" id="PTHR43333:SF1">
    <property type="entry name" value="D-ISOMER SPECIFIC 2-HYDROXYACID DEHYDROGENASE NAD-BINDING DOMAIN-CONTAINING PROTEIN"/>
    <property type="match status" value="1"/>
</dbReference>
<dbReference type="Gene3D" id="3.40.50.720">
    <property type="entry name" value="NAD(P)-binding Rossmann-like Domain"/>
    <property type="match status" value="2"/>
</dbReference>
<evidence type="ECO:0000313" key="4">
    <source>
        <dbReference type="EMBL" id="TMR34907.1"/>
    </source>
</evidence>
<dbReference type="SUPFAM" id="SSF51735">
    <property type="entry name" value="NAD(P)-binding Rossmann-fold domains"/>
    <property type="match status" value="1"/>
</dbReference>
<dbReference type="CDD" id="cd12159">
    <property type="entry name" value="2-Hacid_dh_2"/>
    <property type="match status" value="1"/>
</dbReference>
<dbReference type="InterPro" id="IPR036291">
    <property type="entry name" value="NAD(P)-bd_dom_sf"/>
</dbReference>
<dbReference type="Pfam" id="PF02826">
    <property type="entry name" value="2-Hacid_dh_C"/>
    <property type="match status" value="1"/>
</dbReference>
<dbReference type="GO" id="GO:0016616">
    <property type="term" value="F:oxidoreductase activity, acting on the CH-OH group of donors, NAD or NADP as acceptor"/>
    <property type="evidence" value="ECO:0007669"/>
    <property type="project" value="UniProtKB-ARBA"/>
</dbReference>
<keyword evidence="2" id="KW-0520">NAD</keyword>
<organism evidence="4 5">
    <name type="scientific">Nonomuraea zeae</name>
    <dbReference type="NCBI Taxonomy" id="1642303"/>
    <lineage>
        <taxon>Bacteria</taxon>
        <taxon>Bacillati</taxon>
        <taxon>Actinomycetota</taxon>
        <taxon>Actinomycetes</taxon>
        <taxon>Streptosporangiales</taxon>
        <taxon>Streptosporangiaceae</taxon>
        <taxon>Nonomuraea</taxon>
    </lineage>
</organism>
<comment type="caution">
    <text evidence="4">The sequence shown here is derived from an EMBL/GenBank/DDBJ whole genome shotgun (WGS) entry which is preliminary data.</text>
</comment>
<dbReference type="RefSeq" id="WP_138690370.1">
    <property type="nucleotide sequence ID" value="NZ_JBHSAZ010000089.1"/>
</dbReference>
<dbReference type="EMBL" id="VCKX01000039">
    <property type="protein sequence ID" value="TMR34907.1"/>
    <property type="molecule type" value="Genomic_DNA"/>
</dbReference>
<evidence type="ECO:0000256" key="2">
    <source>
        <dbReference type="ARBA" id="ARBA00023027"/>
    </source>
</evidence>
<keyword evidence="5" id="KW-1185">Reference proteome</keyword>
<evidence type="ECO:0000259" key="3">
    <source>
        <dbReference type="Pfam" id="PF02826"/>
    </source>
</evidence>
<feature type="domain" description="D-isomer specific 2-hydroxyacid dehydrogenase NAD-binding" evidence="3">
    <location>
        <begin position="105"/>
        <end position="274"/>
    </location>
</feature>
<accession>A0A5S4GPV8</accession>
<gene>
    <name evidence="4" type="ORF">ETD85_15305</name>
</gene>
<dbReference type="GO" id="GO:0051287">
    <property type="term" value="F:NAD binding"/>
    <property type="evidence" value="ECO:0007669"/>
    <property type="project" value="InterPro"/>
</dbReference>
<dbReference type="OrthoDB" id="4324715at2"/>
<evidence type="ECO:0000256" key="1">
    <source>
        <dbReference type="ARBA" id="ARBA00023002"/>
    </source>
</evidence>